<organism evidence="2 3">
    <name type="scientific">Ditylenchus dipsaci</name>
    <dbReference type="NCBI Taxonomy" id="166011"/>
    <lineage>
        <taxon>Eukaryota</taxon>
        <taxon>Metazoa</taxon>
        <taxon>Ecdysozoa</taxon>
        <taxon>Nematoda</taxon>
        <taxon>Chromadorea</taxon>
        <taxon>Rhabditida</taxon>
        <taxon>Tylenchina</taxon>
        <taxon>Tylenchomorpha</taxon>
        <taxon>Sphaerularioidea</taxon>
        <taxon>Anguinidae</taxon>
        <taxon>Anguininae</taxon>
        <taxon>Ditylenchus</taxon>
    </lineage>
</organism>
<feature type="compositionally biased region" description="Basic and acidic residues" evidence="1">
    <location>
        <begin position="1"/>
        <end position="11"/>
    </location>
</feature>
<evidence type="ECO:0000313" key="3">
    <source>
        <dbReference type="WBParaSite" id="jg4347"/>
    </source>
</evidence>
<name>A0A915E9P4_9BILA</name>
<proteinExistence type="predicted"/>
<dbReference type="Proteomes" id="UP000887574">
    <property type="component" value="Unplaced"/>
</dbReference>
<sequence length="295" mass="33155">MQLAIEERECKNSSISSSRQEADEKVGEMQQLKTQNLSLKSQIEDFASRQKNSQTLEAEKQELLNNCEQKCLIIDHLNVEASRPANRIPTAACTGISVFQEENGPIGDAFTTELAGMVLKTLSAKVPFYKNSSNFGWAVTFDGNFELTAAHNHYGDEIRAEMKRFQGIVQKQAVSSKDPPRNIIGKALKEVSKEAWGRIRRSFAAKNIRSIRHENNLEPANPKSLQLLVVPKAYHMYGEETFLKFDGWNAIDRVLIFSTDRCLDLLVAERKLGADGTWDVVPLLRAQLDDKRGSV</sequence>
<dbReference type="WBParaSite" id="jg4347">
    <property type="protein sequence ID" value="jg4347"/>
    <property type="gene ID" value="jg4347"/>
</dbReference>
<keyword evidence="2" id="KW-1185">Reference proteome</keyword>
<protein>
    <submittedName>
        <fullName evidence="3">Uncharacterized protein</fullName>
    </submittedName>
</protein>
<dbReference type="AlphaFoldDB" id="A0A915E9P4"/>
<evidence type="ECO:0000256" key="1">
    <source>
        <dbReference type="SAM" id="MobiDB-lite"/>
    </source>
</evidence>
<evidence type="ECO:0000313" key="2">
    <source>
        <dbReference type="Proteomes" id="UP000887574"/>
    </source>
</evidence>
<feature type="region of interest" description="Disordered" evidence="1">
    <location>
        <begin position="1"/>
        <end position="33"/>
    </location>
</feature>
<reference evidence="3" key="1">
    <citation type="submission" date="2022-11" db="UniProtKB">
        <authorList>
            <consortium name="WormBaseParasite"/>
        </authorList>
    </citation>
    <scope>IDENTIFICATION</scope>
</reference>
<accession>A0A915E9P4</accession>